<gene>
    <name evidence="8" type="ORF">X943_000851</name>
</gene>
<evidence type="ECO:0000313" key="8">
    <source>
        <dbReference type="EMBL" id="KAK1937298.1"/>
    </source>
</evidence>
<comment type="similarity">
    <text evidence="2 6">Belongs to the DP1 family.</text>
</comment>
<evidence type="ECO:0000256" key="4">
    <source>
        <dbReference type="ARBA" id="ARBA00022989"/>
    </source>
</evidence>
<sequence>MTQKDASNDSTHQEIPTLSMCVSEAGVDWPKLMVYLDHQAQAFPLISSLSRVSRLSPGITLIVTVIGLLILCAFGRSAAIICDAGGLLYPGYKTYKVIKHFEGNATIRRAATAELDGAIGIDGSMPQEQLIFWAKYWVVYSLAFILKYPLFAIFFWCPFYDIFRLCLTVALFHPKLKGAELVFNFFVFPLLIQYEKHIDAAIEFVETKIGDFVQSRNGKILSKVNGHVTTKLAEGEKYLKSAAMFAKHMEYDKDSDGSDSYELD</sequence>
<feature type="transmembrane region" description="Helical" evidence="7">
    <location>
        <begin position="137"/>
        <end position="156"/>
    </location>
</feature>
<evidence type="ECO:0000256" key="5">
    <source>
        <dbReference type="ARBA" id="ARBA00023136"/>
    </source>
</evidence>
<reference evidence="8" key="2">
    <citation type="submission" date="2021-05" db="EMBL/GenBank/DDBJ databases">
        <authorList>
            <person name="Pain A."/>
        </authorList>
    </citation>
    <scope>NUCLEOTIDE SEQUENCE</scope>
    <source>
        <strain evidence="8">1802A</strain>
    </source>
</reference>
<evidence type="ECO:0000256" key="6">
    <source>
        <dbReference type="RuleBase" id="RU362006"/>
    </source>
</evidence>
<dbReference type="GO" id="GO:0016020">
    <property type="term" value="C:membrane"/>
    <property type="evidence" value="ECO:0007669"/>
    <property type="project" value="UniProtKB-SubCell"/>
</dbReference>
<keyword evidence="9" id="KW-1185">Reference proteome</keyword>
<comment type="subcellular location">
    <subcellularLocation>
        <location evidence="1 6">Membrane</location>
        <topology evidence="1 6">Multi-pass membrane protein</topology>
    </subcellularLocation>
</comment>
<dbReference type="Pfam" id="PF03134">
    <property type="entry name" value="TB2_DP1_HVA22"/>
    <property type="match status" value="1"/>
</dbReference>
<evidence type="ECO:0008006" key="10">
    <source>
        <dbReference type="Google" id="ProtNLM"/>
    </source>
</evidence>
<evidence type="ECO:0000256" key="7">
    <source>
        <dbReference type="SAM" id="Phobius"/>
    </source>
</evidence>
<dbReference type="PANTHER" id="PTHR12300">
    <property type="entry name" value="HVA22-LIKE PROTEINS"/>
    <property type="match status" value="1"/>
</dbReference>
<evidence type="ECO:0000313" key="9">
    <source>
        <dbReference type="Proteomes" id="UP001195914"/>
    </source>
</evidence>
<reference evidence="8" key="1">
    <citation type="journal article" date="2014" name="Nucleic Acids Res.">
        <title>The evolutionary dynamics of variant antigen genes in Babesia reveal a history of genomic innovation underlying host-parasite interaction.</title>
        <authorList>
            <person name="Jackson A.P."/>
            <person name="Otto T.D."/>
            <person name="Darby A."/>
            <person name="Ramaprasad A."/>
            <person name="Xia D."/>
            <person name="Echaide I.E."/>
            <person name="Farber M."/>
            <person name="Gahlot S."/>
            <person name="Gamble J."/>
            <person name="Gupta D."/>
            <person name="Gupta Y."/>
            <person name="Jackson L."/>
            <person name="Malandrin L."/>
            <person name="Malas T.B."/>
            <person name="Moussa E."/>
            <person name="Nair M."/>
            <person name="Reid A.J."/>
            <person name="Sanders M."/>
            <person name="Sharma J."/>
            <person name="Tracey A."/>
            <person name="Quail M.A."/>
            <person name="Weir W."/>
            <person name="Wastling J.M."/>
            <person name="Hall N."/>
            <person name="Willadsen P."/>
            <person name="Lingelbach K."/>
            <person name="Shiels B."/>
            <person name="Tait A."/>
            <person name="Berriman M."/>
            <person name="Allred D.R."/>
            <person name="Pain A."/>
        </authorList>
    </citation>
    <scope>NUCLEOTIDE SEQUENCE</scope>
    <source>
        <strain evidence="8">1802A</strain>
    </source>
</reference>
<keyword evidence="5 7" id="KW-0472">Membrane</keyword>
<dbReference type="Proteomes" id="UP001195914">
    <property type="component" value="Unassembled WGS sequence"/>
</dbReference>
<feature type="transmembrane region" description="Helical" evidence="7">
    <location>
        <begin position="55"/>
        <end position="74"/>
    </location>
</feature>
<comment type="caution">
    <text evidence="8">The sequence shown here is derived from an EMBL/GenBank/DDBJ whole genome shotgun (WGS) entry which is preliminary data.</text>
</comment>
<keyword evidence="3 7" id="KW-0812">Transmembrane</keyword>
<name>A0AAD9LHV0_BABDI</name>
<dbReference type="EMBL" id="JAHBMH010000033">
    <property type="protein sequence ID" value="KAK1937298.1"/>
    <property type="molecule type" value="Genomic_DNA"/>
</dbReference>
<evidence type="ECO:0000256" key="3">
    <source>
        <dbReference type="ARBA" id="ARBA00022692"/>
    </source>
</evidence>
<accession>A0AAD9LHV0</accession>
<protein>
    <recommendedName>
        <fullName evidence="10">HVA22-like protein</fullName>
    </recommendedName>
</protein>
<evidence type="ECO:0000256" key="1">
    <source>
        <dbReference type="ARBA" id="ARBA00004141"/>
    </source>
</evidence>
<dbReference type="InterPro" id="IPR004345">
    <property type="entry name" value="TB2_DP1_HVA22"/>
</dbReference>
<dbReference type="AlphaFoldDB" id="A0AAD9LHV0"/>
<evidence type="ECO:0000256" key="2">
    <source>
        <dbReference type="ARBA" id="ARBA00008573"/>
    </source>
</evidence>
<organism evidence="8 9">
    <name type="scientific">Babesia divergens</name>
    <dbReference type="NCBI Taxonomy" id="32595"/>
    <lineage>
        <taxon>Eukaryota</taxon>
        <taxon>Sar</taxon>
        <taxon>Alveolata</taxon>
        <taxon>Apicomplexa</taxon>
        <taxon>Aconoidasida</taxon>
        <taxon>Piroplasmida</taxon>
        <taxon>Babesiidae</taxon>
        <taxon>Babesia</taxon>
    </lineage>
</organism>
<keyword evidence="4 7" id="KW-1133">Transmembrane helix</keyword>
<dbReference type="PANTHER" id="PTHR12300:SF161">
    <property type="entry name" value="RECEPTOR EXPRESSION-ENHANCING PROTEIN"/>
    <property type="match status" value="1"/>
</dbReference>
<proteinExistence type="inferred from homology"/>